<evidence type="ECO:0000256" key="2">
    <source>
        <dbReference type="ARBA" id="ARBA00012758"/>
    </source>
</evidence>
<evidence type="ECO:0000313" key="8">
    <source>
        <dbReference type="Proteomes" id="UP001321486"/>
    </source>
</evidence>
<evidence type="ECO:0000313" key="7">
    <source>
        <dbReference type="EMBL" id="BDZ48544.1"/>
    </source>
</evidence>
<accession>A0ABN6XUC6</accession>
<feature type="domain" description="Glycosyl hydrolase family 32 N-terminal" evidence="6">
    <location>
        <begin position="2"/>
        <end position="202"/>
    </location>
</feature>
<keyword evidence="4" id="KW-0326">Glycosidase</keyword>
<dbReference type="CDD" id="cd08996">
    <property type="entry name" value="GH32_FFase"/>
    <property type="match status" value="1"/>
</dbReference>
<comment type="similarity">
    <text evidence="1">Belongs to the glycosyl hydrolase 32 family.</text>
</comment>
<organism evidence="7 8">
    <name type="scientific">Frondihabitans sucicola</name>
    <dbReference type="NCBI Taxonomy" id="1268041"/>
    <lineage>
        <taxon>Bacteria</taxon>
        <taxon>Bacillati</taxon>
        <taxon>Actinomycetota</taxon>
        <taxon>Actinomycetes</taxon>
        <taxon>Micrococcales</taxon>
        <taxon>Microbacteriaceae</taxon>
        <taxon>Frondihabitans</taxon>
    </lineage>
</organism>
<reference evidence="8" key="1">
    <citation type="journal article" date="2019" name="Int. J. Syst. Evol. Microbiol.">
        <title>The Global Catalogue of Microorganisms (GCM) 10K type strain sequencing project: providing services to taxonomists for standard genome sequencing and annotation.</title>
        <authorList>
            <consortium name="The Broad Institute Genomics Platform"/>
            <consortium name="The Broad Institute Genome Sequencing Center for Infectious Disease"/>
            <person name="Wu L."/>
            <person name="Ma J."/>
        </authorList>
    </citation>
    <scope>NUCLEOTIDE SEQUENCE [LARGE SCALE GENOMIC DNA]</scope>
    <source>
        <strain evidence="8">NBRC 108728</strain>
    </source>
</reference>
<dbReference type="EC" id="3.2.1.26" evidence="2"/>
<feature type="compositionally biased region" description="Polar residues" evidence="5">
    <location>
        <begin position="235"/>
        <end position="249"/>
    </location>
</feature>
<gene>
    <name evidence="7" type="ORF">GCM10025867_07850</name>
</gene>
<protein>
    <recommendedName>
        <fullName evidence="2">beta-fructofuranosidase</fullName>
        <ecNumber evidence="2">3.2.1.26</ecNumber>
    </recommendedName>
</protein>
<dbReference type="PANTHER" id="PTHR43101:SF1">
    <property type="entry name" value="BETA-FRUCTOSIDASE"/>
    <property type="match status" value="1"/>
</dbReference>
<evidence type="ECO:0000259" key="6">
    <source>
        <dbReference type="Pfam" id="PF00251"/>
    </source>
</evidence>
<dbReference type="InterPro" id="IPR051214">
    <property type="entry name" value="GH32_Enzymes"/>
</dbReference>
<keyword evidence="3" id="KW-0378">Hydrolase</keyword>
<keyword evidence="8" id="KW-1185">Reference proteome</keyword>
<name>A0ABN6XUC6_9MICO</name>
<dbReference type="InterPro" id="IPR013148">
    <property type="entry name" value="Glyco_hydro_32_N"/>
</dbReference>
<feature type="region of interest" description="Disordered" evidence="5">
    <location>
        <begin position="205"/>
        <end position="258"/>
    </location>
</feature>
<dbReference type="Pfam" id="PF00251">
    <property type="entry name" value="Glyco_hydro_32N"/>
    <property type="match status" value="1"/>
</dbReference>
<evidence type="ECO:0000256" key="3">
    <source>
        <dbReference type="ARBA" id="ARBA00022801"/>
    </source>
</evidence>
<evidence type="ECO:0000256" key="5">
    <source>
        <dbReference type="SAM" id="MobiDB-lite"/>
    </source>
</evidence>
<proteinExistence type="inferred from homology"/>
<evidence type="ECO:0000256" key="4">
    <source>
        <dbReference type="ARBA" id="ARBA00023295"/>
    </source>
</evidence>
<sequence>MVAFYSAYDAGSPYQSVVRARSRDGGDSFEPARAAFADPAPEENVRTFRDPFVWRDDSGWRMVVGTGMTGEIAGLRAYSSPDLETWTYDGLLLQLARTRTPHDTGAMWECPQILTLDGTDIALVSTWTEEDGIMQVLSTTLDGGAPRFDRVDHGTNFYAASVLRAGPFGPVVWGWATEGRDRSWCLEDDWSGMLTLPRLASLRPDGSVGYRPPLGSRTSAARRPPRRRATTRSPGDSSIGTPGSPSTWPRNEMAARVP</sequence>
<dbReference type="EMBL" id="AP027732">
    <property type="protein sequence ID" value="BDZ48544.1"/>
    <property type="molecule type" value="Genomic_DNA"/>
</dbReference>
<dbReference type="InterPro" id="IPR001362">
    <property type="entry name" value="Glyco_hydro_32"/>
</dbReference>
<dbReference type="SUPFAM" id="SSF75005">
    <property type="entry name" value="Arabinanase/levansucrase/invertase"/>
    <property type="match status" value="1"/>
</dbReference>
<dbReference type="SMART" id="SM00640">
    <property type="entry name" value="Glyco_32"/>
    <property type="match status" value="1"/>
</dbReference>
<evidence type="ECO:0000256" key="1">
    <source>
        <dbReference type="ARBA" id="ARBA00009902"/>
    </source>
</evidence>
<dbReference type="PANTHER" id="PTHR43101">
    <property type="entry name" value="BETA-FRUCTOSIDASE"/>
    <property type="match status" value="1"/>
</dbReference>
<dbReference type="Gene3D" id="2.115.10.20">
    <property type="entry name" value="Glycosyl hydrolase domain, family 43"/>
    <property type="match status" value="1"/>
</dbReference>
<dbReference type="InterPro" id="IPR023296">
    <property type="entry name" value="Glyco_hydro_beta-prop_sf"/>
</dbReference>
<dbReference type="Proteomes" id="UP001321486">
    <property type="component" value="Chromosome"/>
</dbReference>